<dbReference type="PATRIC" id="fig|74704.6.peg.2829"/>
<dbReference type="EMBL" id="LAKJ01000009">
    <property type="protein sequence ID" value="KKI64376.1"/>
    <property type="molecule type" value="Genomic_DNA"/>
</dbReference>
<dbReference type="GeneID" id="58098319"/>
<feature type="region of interest" description="Disordered" evidence="1">
    <location>
        <begin position="39"/>
        <end position="70"/>
    </location>
</feature>
<evidence type="ECO:0000313" key="2">
    <source>
        <dbReference type="EMBL" id="KKI64376.1"/>
    </source>
</evidence>
<protein>
    <recommendedName>
        <fullName evidence="4">Lipoprotein</fullName>
    </recommendedName>
</protein>
<dbReference type="AlphaFoldDB" id="A0A0M2NXA0"/>
<name>A0A0M2NXA0_STACC</name>
<accession>A0A0M2NXA0</accession>
<comment type="caution">
    <text evidence="2">The sequence shown here is derived from an EMBL/GenBank/DDBJ whole genome shotgun (WGS) entry which is preliminary data.</text>
</comment>
<proteinExistence type="predicted"/>
<dbReference type="PROSITE" id="PS51257">
    <property type="entry name" value="PROKAR_LIPOPROTEIN"/>
    <property type="match status" value="1"/>
</dbReference>
<reference evidence="2 3" key="1">
    <citation type="submission" date="2015-03" db="EMBL/GenBank/DDBJ databases">
        <title>Genome Assembly of Staphylococcus cohnii subsp. cohnii strain G22B2.</title>
        <authorList>
            <person name="Nair G."/>
            <person name="Kaur G."/>
            <person name="Khatri I."/>
            <person name="Singh N.K."/>
            <person name="Sathyabama S."/>
            <person name="Maurya S.K."/>
            <person name="Subramanian S."/>
            <person name="Agrewala J.N."/>
            <person name="Mayilraj S."/>
        </authorList>
    </citation>
    <scope>NUCLEOTIDE SEQUENCE [LARGE SCALE GENOMIC DNA]</scope>
    <source>
        <strain evidence="2 3">G22B2</strain>
    </source>
</reference>
<dbReference type="Proteomes" id="UP000034455">
    <property type="component" value="Unassembled WGS sequence"/>
</dbReference>
<evidence type="ECO:0000256" key="1">
    <source>
        <dbReference type="SAM" id="MobiDB-lite"/>
    </source>
</evidence>
<evidence type="ECO:0000313" key="3">
    <source>
        <dbReference type="Proteomes" id="UP000034455"/>
    </source>
</evidence>
<dbReference type="RefSeq" id="WP_019468186.1">
    <property type="nucleotide sequence ID" value="NZ_BKAS01000040.1"/>
</dbReference>
<dbReference type="NCBIfam" id="NF047408">
    <property type="entry name" value="SA0632_fam_LP"/>
    <property type="match status" value="1"/>
</dbReference>
<gene>
    <name evidence="2" type="ORF">UF66_2715</name>
</gene>
<evidence type="ECO:0008006" key="4">
    <source>
        <dbReference type="Google" id="ProtNLM"/>
    </source>
</evidence>
<sequence length="70" mass="8018">MKKCLALILASTVLLTACGKNDEKATLEKDIDKLEKQNKDLKKQKEDLEKQKDKLQDKSKNLEKDVNTET</sequence>
<organism evidence="2 3">
    <name type="scientific">Staphylococcus cohnii subsp. cohnii</name>
    <dbReference type="NCBI Taxonomy" id="74704"/>
    <lineage>
        <taxon>Bacteria</taxon>
        <taxon>Bacillati</taxon>
        <taxon>Bacillota</taxon>
        <taxon>Bacilli</taxon>
        <taxon>Bacillales</taxon>
        <taxon>Staphylococcaceae</taxon>
        <taxon>Staphylococcus</taxon>
        <taxon>Staphylococcus cohnii species complex</taxon>
    </lineage>
</organism>